<keyword evidence="2" id="KW-0812">Transmembrane</keyword>
<keyword evidence="4" id="KW-1185">Reference proteome</keyword>
<feature type="transmembrane region" description="Helical" evidence="2">
    <location>
        <begin position="290"/>
        <end position="309"/>
    </location>
</feature>
<name>A0A2N8L3G3_9BURK</name>
<feature type="transmembrane region" description="Helical" evidence="2">
    <location>
        <begin position="321"/>
        <end position="350"/>
    </location>
</feature>
<reference evidence="3 4" key="1">
    <citation type="submission" date="2018-01" db="EMBL/GenBank/DDBJ databases">
        <title>Draft genome sequence of Paucibacter aquatile CR182 isolated from freshwater of the Nakdong River.</title>
        <authorList>
            <person name="Choi A."/>
            <person name="Chung E.J."/>
        </authorList>
    </citation>
    <scope>NUCLEOTIDE SEQUENCE [LARGE SCALE GENOMIC DNA]</scope>
    <source>
        <strain evidence="3 4">CR182</strain>
    </source>
</reference>
<gene>
    <name evidence="3" type="ORF">C1O66_02340</name>
</gene>
<comment type="caution">
    <text evidence="3">The sequence shown here is derived from an EMBL/GenBank/DDBJ whole genome shotgun (WGS) entry which is preliminary data.</text>
</comment>
<evidence type="ECO:0000256" key="2">
    <source>
        <dbReference type="SAM" id="Phobius"/>
    </source>
</evidence>
<dbReference type="EMBL" id="POSP01000001">
    <property type="protein sequence ID" value="PND40242.1"/>
    <property type="molecule type" value="Genomic_DNA"/>
</dbReference>
<accession>A0A2N8L3G3</accession>
<organism evidence="3 4">
    <name type="scientific">Kinneretia aquatilis</name>
    <dbReference type="NCBI Taxonomy" id="2070761"/>
    <lineage>
        <taxon>Bacteria</taxon>
        <taxon>Pseudomonadati</taxon>
        <taxon>Pseudomonadota</taxon>
        <taxon>Betaproteobacteria</taxon>
        <taxon>Burkholderiales</taxon>
        <taxon>Sphaerotilaceae</taxon>
        <taxon>Roseateles</taxon>
    </lineage>
</organism>
<dbReference type="AlphaFoldDB" id="A0A2N8L3G3"/>
<feature type="transmembrane region" description="Helical" evidence="2">
    <location>
        <begin position="202"/>
        <end position="218"/>
    </location>
</feature>
<evidence type="ECO:0000256" key="1">
    <source>
        <dbReference type="SAM" id="MobiDB-lite"/>
    </source>
</evidence>
<evidence type="ECO:0000313" key="3">
    <source>
        <dbReference type="EMBL" id="PND40242.1"/>
    </source>
</evidence>
<keyword evidence="2" id="KW-1133">Transmembrane helix</keyword>
<feature type="transmembrane region" description="Helical" evidence="2">
    <location>
        <begin position="87"/>
        <end position="105"/>
    </location>
</feature>
<feature type="region of interest" description="Disordered" evidence="1">
    <location>
        <begin position="358"/>
        <end position="389"/>
    </location>
</feature>
<dbReference type="RefSeq" id="WP_102766376.1">
    <property type="nucleotide sequence ID" value="NZ_POSP01000001.1"/>
</dbReference>
<protein>
    <submittedName>
        <fullName evidence="3">Uncharacterized protein</fullName>
    </submittedName>
</protein>
<feature type="compositionally biased region" description="Basic residues" evidence="1">
    <location>
        <begin position="370"/>
        <end position="389"/>
    </location>
</feature>
<dbReference type="OrthoDB" id="5520726at2"/>
<keyword evidence="2" id="KW-0472">Membrane</keyword>
<dbReference type="Proteomes" id="UP000235916">
    <property type="component" value="Unassembled WGS sequence"/>
</dbReference>
<proteinExistence type="predicted"/>
<sequence>MRACLALMPKAQAPWAQAMAAELDEIRAAGAACSFAFGCLALALKLRLLSNWQSAAASAKRMTGAFAYRGLGGTLLKQVHEASAARLGAASACLAVLMGGVFMATTGAPKAWPWMNGLSLAFGLASLALLPKQGLQTDQRLRERLCLLLGSLLLASCALESREGLNGRWLQLGPVSVQLVWLLVPSLLLLSNRPAGQAQASRPLCSSLGLLLAIAALWAQTEPMWLLLMGLMLLLRSARRSEPQAAHQAEALLACLALLAAGLSSQHWQMPSSQAFVDQVLLQAWSHSPQPLLTGLMLAALLLLVLPGWRHRHAREHSLLWAGLLLMSLPGFLPTPLLGMGGSAILGYVLSLAAVSGPEPGPQAPSKVAHTPRHRRESHKAPWRRLKPR</sequence>
<evidence type="ECO:0000313" key="4">
    <source>
        <dbReference type="Proteomes" id="UP000235916"/>
    </source>
</evidence>
<feature type="transmembrane region" description="Helical" evidence="2">
    <location>
        <begin position="171"/>
        <end position="190"/>
    </location>
</feature>